<name>A0A259TYT0_9BACT</name>
<dbReference type="InterPro" id="IPR010982">
    <property type="entry name" value="Lambda_DNA-bd_dom_sf"/>
</dbReference>
<feature type="domain" description="HTH lacI-type" evidence="4">
    <location>
        <begin position="8"/>
        <end position="62"/>
    </location>
</feature>
<dbReference type="CDD" id="cd06267">
    <property type="entry name" value="PBP1_LacI_sugar_binding-like"/>
    <property type="match status" value="1"/>
</dbReference>
<evidence type="ECO:0000313" key="6">
    <source>
        <dbReference type="Proteomes" id="UP000216446"/>
    </source>
</evidence>
<evidence type="ECO:0000259" key="4">
    <source>
        <dbReference type="PROSITE" id="PS50932"/>
    </source>
</evidence>
<dbReference type="RefSeq" id="WP_094547367.1">
    <property type="nucleotide sequence ID" value="NZ_MQWB01000001.1"/>
</dbReference>
<keyword evidence="3" id="KW-0804">Transcription</keyword>
<comment type="caution">
    <text evidence="5">The sequence shown here is derived from an EMBL/GenBank/DDBJ whole genome shotgun (WGS) entry which is preliminary data.</text>
</comment>
<dbReference type="CDD" id="cd01392">
    <property type="entry name" value="HTH_LacI"/>
    <property type="match status" value="1"/>
</dbReference>
<dbReference type="InParanoid" id="A0A259TYT0"/>
<keyword evidence="2" id="KW-0238">DNA-binding</keyword>
<gene>
    <name evidence="5" type="ORF">BSZ36_07195</name>
</gene>
<dbReference type="SUPFAM" id="SSF53822">
    <property type="entry name" value="Periplasmic binding protein-like I"/>
    <property type="match status" value="1"/>
</dbReference>
<sequence length="342" mass="36874">MSPSSSRTTIYDVADAAGVAISTVSRVLNNSSEVSDTTRQRVRDAIDRLQFQPQRMARSLASKESPGIAVAMPSFTSLFFVEILKGIKDVLREVGDTDLMLCNLGSVDPEASLERFLSRGAVGGLLLTSLPPSTEVRTSLQRMQGPVVLLGAKDPAFDSIWWDDARGARLAVEHLIGLGHTRIALISAHPWSQAAEPRLSGYTAALEAAGIPFDPSLVVRGATLKHAGFSEEAGAEAMAKLMALDNRPTAVFAASDVQAFGAWSYARDNGIRVPREVSIMGYDNLKLSRFLDLTTVDQKMQDTGRRAAERLVARMASSGSGEKLNTEIELELVSRRSTTKAP</sequence>
<protein>
    <recommendedName>
        <fullName evidence="4">HTH lacI-type domain-containing protein</fullName>
    </recommendedName>
</protein>
<dbReference type="PROSITE" id="PS50932">
    <property type="entry name" value="HTH_LACI_2"/>
    <property type="match status" value="1"/>
</dbReference>
<dbReference type="GO" id="GO:0000976">
    <property type="term" value="F:transcription cis-regulatory region binding"/>
    <property type="evidence" value="ECO:0007669"/>
    <property type="project" value="TreeGrafter"/>
</dbReference>
<dbReference type="Pfam" id="PF00356">
    <property type="entry name" value="LacI"/>
    <property type="match status" value="1"/>
</dbReference>
<evidence type="ECO:0000313" key="5">
    <source>
        <dbReference type="EMBL" id="OZC02777.1"/>
    </source>
</evidence>
<dbReference type="InterPro" id="IPR046335">
    <property type="entry name" value="LacI/GalR-like_sensor"/>
</dbReference>
<dbReference type="Gene3D" id="1.10.260.40">
    <property type="entry name" value="lambda repressor-like DNA-binding domains"/>
    <property type="match status" value="1"/>
</dbReference>
<dbReference type="OrthoDB" id="9803256at2"/>
<dbReference type="PRINTS" id="PR00036">
    <property type="entry name" value="HTHLACI"/>
</dbReference>
<evidence type="ECO:0000256" key="2">
    <source>
        <dbReference type="ARBA" id="ARBA00023125"/>
    </source>
</evidence>
<dbReference type="GO" id="GO:0003700">
    <property type="term" value="F:DNA-binding transcription factor activity"/>
    <property type="evidence" value="ECO:0007669"/>
    <property type="project" value="TreeGrafter"/>
</dbReference>
<dbReference type="AlphaFoldDB" id="A0A259TYT0"/>
<proteinExistence type="predicted"/>
<dbReference type="SMART" id="SM00354">
    <property type="entry name" value="HTH_LACI"/>
    <property type="match status" value="1"/>
</dbReference>
<dbReference type="Gene3D" id="3.40.50.2300">
    <property type="match status" value="2"/>
</dbReference>
<keyword evidence="1" id="KW-0805">Transcription regulation</keyword>
<dbReference type="InterPro" id="IPR028082">
    <property type="entry name" value="Peripla_BP_I"/>
</dbReference>
<accession>A0A259TYT0</accession>
<dbReference type="PANTHER" id="PTHR30146">
    <property type="entry name" value="LACI-RELATED TRANSCRIPTIONAL REPRESSOR"/>
    <property type="match status" value="1"/>
</dbReference>
<dbReference type="SUPFAM" id="SSF47413">
    <property type="entry name" value="lambda repressor-like DNA-binding domains"/>
    <property type="match status" value="1"/>
</dbReference>
<dbReference type="Pfam" id="PF13377">
    <property type="entry name" value="Peripla_BP_3"/>
    <property type="match status" value="1"/>
</dbReference>
<dbReference type="PANTHER" id="PTHR30146:SF109">
    <property type="entry name" value="HTH-TYPE TRANSCRIPTIONAL REGULATOR GALS"/>
    <property type="match status" value="1"/>
</dbReference>
<reference evidence="5 6" key="1">
    <citation type="submission" date="2016-11" db="EMBL/GenBank/DDBJ databases">
        <title>Study of marine rhodopsin-containing bacteria.</title>
        <authorList>
            <person name="Yoshizawa S."/>
            <person name="Kumagai Y."/>
            <person name="Kogure K."/>
        </authorList>
    </citation>
    <scope>NUCLEOTIDE SEQUENCE [LARGE SCALE GENOMIC DNA]</scope>
    <source>
        <strain evidence="5 6">SG-29</strain>
    </source>
</reference>
<evidence type="ECO:0000256" key="1">
    <source>
        <dbReference type="ARBA" id="ARBA00023015"/>
    </source>
</evidence>
<dbReference type="InterPro" id="IPR000843">
    <property type="entry name" value="HTH_LacI"/>
</dbReference>
<dbReference type="EMBL" id="MQWB01000001">
    <property type="protein sequence ID" value="OZC02777.1"/>
    <property type="molecule type" value="Genomic_DNA"/>
</dbReference>
<keyword evidence="6" id="KW-1185">Reference proteome</keyword>
<dbReference type="Proteomes" id="UP000216446">
    <property type="component" value="Unassembled WGS sequence"/>
</dbReference>
<organism evidence="5 6">
    <name type="scientific">Rubricoccus marinus</name>
    <dbReference type="NCBI Taxonomy" id="716817"/>
    <lineage>
        <taxon>Bacteria</taxon>
        <taxon>Pseudomonadati</taxon>
        <taxon>Rhodothermota</taxon>
        <taxon>Rhodothermia</taxon>
        <taxon>Rhodothermales</taxon>
        <taxon>Rubricoccaceae</taxon>
        <taxon>Rubricoccus</taxon>
    </lineage>
</organism>
<evidence type="ECO:0000256" key="3">
    <source>
        <dbReference type="ARBA" id="ARBA00023163"/>
    </source>
</evidence>